<dbReference type="AlphaFoldDB" id="A0AAD1WXG2"/>
<feature type="transmembrane region" description="Helical" evidence="1">
    <location>
        <begin position="5"/>
        <end position="22"/>
    </location>
</feature>
<dbReference type="EMBL" id="OW995941">
    <property type="protein sequence ID" value="CAH6586355.1"/>
    <property type="molecule type" value="Genomic_DNA"/>
</dbReference>
<gene>
    <name evidence="2" type="ORF">AI2935V1_2213</name>
</gene>
<keyword evidence="1" id="KW-0472">Membrane</keyword>
<name>A0AAD1WXG2_CITFR</name>
<organism evidence="2 3">
    <name type="scientific">Citrobacter freundii</name>
    <dbReference type="NCBI Taxonomy" id="546"/>
    <lineage>
        <taxon>Bacteria</taxon>
        <taxon>Pseudomonadati</taxon>
        <taxon>Pseudomonadota</taxon>
        <taxon>Gammaproteobacteria</taxon>
        <taxon>Enterobacterales</taxon>
        <taxon>Enterobacteriaceae</taxon>
        <taxon>Citrobacter</taxon>
        <taxon>Citrobacter freundii complex</taxon>
    </lineage>
</organism>
<keyword evidence="1" id="KW-0812">Transmembrane</keyword>
<evidence type="ECO:0000313" key="3">
    <source>
        <dbReference type="Proteomes" id="UP000789647"/>
    </source>
</evidence>
<protein>
    <submittedName>
        <fullName evidence="2">Uncharacterized protein</fullName>
    </submittedName>
</protein>
<dbReference type="Proteomes" id="UP000789647">
    <property type="component" value="Chromosome"/>
</dbReference>
<proteinExistence type="predicted"/>
<evidence type="ECO:0000256" key="1">
    <source>
        <dbReference type="SAM" id="Phobius"/>
    </source>
</evidence>
<accession>A0AAD1WXG2</accession>
<reference evidence="2" key="1">
    <citation type="submission" date="2022-05" db="EMBL/GenBank/DDBJ databases">
        <authorList>
            <person name="Alioto T."/>
            <person name="Alioto T."/>
            <person name="Gomez Garrido J."/>
        </authorList>
    </citation>
    <scope>NUCLEOTIDE SEQUENCE</scope>
    <source>
        <strain evidence="2">112</strain>
    </source>
</reference>
<evidence type="ECO:0000313" key="2">
    <source>
        <dbReference type="EMBL" id="CAH6586355.1"/>
    </source>
</evidence>
<keyword evidence="1" id="KW-1133">Transmembrane helix</keyword>
<sequence length="81" mass="9419">MDRIVVVFFHYMIGVGFSYFVMGTENTTFLSILMGYTPIKRLFAVTARLDKRLRFPDSRKSSTVHCNKITTSVWQKHQALN</sequence>